<evidence type="ECO:0000313" key="2">
    <source>
        <dbReference type="EMBL" id="KAK9741438.1"/>
    </source>
</evidence>
<dbReference type="SUPFAM" id="SSF53098">
    <property type="entry name" value="Ribonuclease H-like"/>
    <property type="match status" value="1"/>
</dbReference>
<proteinExistence type="predicted"/>
<dbReference type="PANTHER" id="PTHR45749">
    <property type="match status" value="1"/>
</dbReference>
<evidence type="ECO:0000313" key="3">
    <source>
        <dbReference type="Proteomes" id="UP001443914"/>
    </source>
</evidence>
<comment type="caution">
    <text evidence="2">The sequence shown here is derived from an EMBL/GenBank/DDBJ whole genome shotgun (WGS) entry which is preliminary data.</text>
</comment>
<keyword evidence="3" id="KW-1185">Reference proteome</keyword>
<organism evidence="2 3">
    <name type="scientific">Saponaria officinalis</name>
    <name type="common">Common soapwort</name>
    <name type="synonym">Lychnis saponaria</name>
    <dbReference type="NCBI Taxonomy" id="3572"/>
    <lineage>
        <taxon>Eukaryota</taxon>
        <taxon>Viridiplantae</taxon>
        <taxon>Streptophyta</taxon>
        <taxon>Embryophyta</taxon>
        <taxon>Tracheophyta</taxon>
        <taxon>Spermatophyta</taxon>
        <taxon>Magnoliopsida</taxon>
        <taxon>eudicotyledons</taxon>
        <taxon>Gunneridae</taxon>
        <taxon>Pentapetalae</taxon>
        <taxon>Caryophyllales</taxon>
        <taxon>Caryophyllaceae</taxon>
        <taxon>Caryophylleae</taxon>
        <taxon>Saponaria</taxon>
    </lineage>
</organism>
<dbReference type="EMBL" id="JBDFQZ010000003">
    <property type="protein sequence ID" value="KAK9741438.1"/>
    <property type="molecule type" value="Genomic_DNA"/>
</dbReference>
<name>A0AAW1LZR2_SAPOF</name>
<reference evidence="2" key="1">
    <citation type="submission" date="2024-03" db="EMBL/GenBank/DDBJ databases">
        <title>WGS assembly of Saponaria officinalis var. Norfolk2.</title>
        <authorList>
            <person name="Jenkins J."/>
            <person name="Shu S."/>
            <person name="Grimwood J."/>
            <person name="Barry K."/>
            <person name="Goodstein D."/>
            <person name="Schmutz J."/>
            <person name="Leebens-Mack J."/>
            <person name="Osbourn A."/>
        </authorList>
    </citation>
    <scope>NUCLEOTIDE SEQUENCE [LARGE SCALE GENOMIC DNA]</scope>
    <source>
        <strain evidence="2">JIC</strain>
    </source>
</reference>
<dbReference type="InterPro" id="IPR008906">
    <property type="entry name" value="HATC_C_dom"/>
</dbReference>
<dbReference type="PANTHER" id="PTHR45749:SF35">
    <property type="entry name" value="AC-LIKE TRANSPOSASE-RELATED"/>
    <property type="match status" value="1"/>
</dbReference>
<dbReference type="InterPro" id="IPR012337">
    <property type="entry name" value="RNaseH-like_sf"/>
</dbReference>
<evidence type="ECO:0000259" key="1">
    <source>
        <dbReference type="Pfam" id="PF05699"/>
    </source>
</evidence>
<dbReference type="GO" id="GO:0046983">
    <property type="term" value="F:protein dimerization activity"/>
    <property type="evidence" value="ECO:0007669"/>
    <property type="project" value="InterPro"/>
</dbReference>
<accession>A0AAW1LZR2</accession>
<gene>
    <name evidence="2" type="ORF">RND81_03G106000</name>
</gene>
<dbReference type="Pfam" id="PF05699">
    <property type="entry name" value="Dimer_Tnp_hAT"/>
    <property type="match status" value="1"/>
</dbReference>
<dbReference type="AlphaFoldDB" id="A0AAW1LZR2"/>
<dbReference type="Proteomes" id="UP001443914">
    <property type="component" value="Unassembled WGS sequence"/>
</dbReference>
<sequence>MFIILRYVDTSLDEFRVEESFLGFLIVNDTSGLGLFNALQNELKSLDLEIDNIRGQGYDNGSNMKGKHQGVQKRLLDINPRAFYTPCGCHSLNLALCDIANTCTKARDFFGTIQRVYTIFAHSTKRWQILKDNVPGITPKPLSAIRWESRIDSVRAIRFQMSEIREALLQVGEIHNDCKIRSEAKSLATNELGNFEFLVSIVIWYEILYFVNEVSKNLQSKNMLIDVAILQVKALISTFEKYRESGFSIAVETARHMAEKMDIDCVFPKRREIRRKRQFDENVDDSPSLSEEESFRVNYFLFLIDQAISSLKTRFEQYQEFESIFGFMFTTEKLSSLDDSMLESCCLNLENTLKNNEQSDIDGYALYLDLKFFREFMPEKNMGPLAILNHLKNVGGCFPNAVTAYRILLTIPVTVATAERSFSKLKLLKSYLRSTMSQDRLNGLAMIAIENQVLDKYCYEELIDEFAARNARRASFLK</sequence>
<feature type="domain" description="HAT C-terminal dimerisation" evidence="1">
    <location>
        <begin position="378"/>
        <end position="452"/>
    </location>
</feature>
<protein>
    <recommendedName>
        <fullName evidence="1">HAT C-terminal dimerisation domain-containing protein</fullName>
    </recommendedName>
</protein>